<evidence type="ECO:0000256" key="7">
    <source>
        <dbReference type="ARBA" id="ARBA00023015"/>
    </source>
</evidence>
<keyword evidence="8" id="KW-0804">Transcription</keyword>
<sequence>MVESMEGDTNTIQPVLHEVADNGTAAPNPMDTHEPSKHQAKDLSVSNETIHSETIPEEKKSDAGESYTVVVAAANGTKHDAPMSQSTNSSQPVQDRLRPIGVAESRGTKRAAESTVFKEEYPPKRSKDDVPKSSEENAASSSNQDTSPAPSAPGPSSKSNEVGNGGVYSKIQPELAERAKFEDMGQVVPLPPLTLRDIAELEHALQIGDKNNYGPESGWETDWGGTLHLFDREIVVNRGRVVSHPNISTIKCPFFEVASKNSPDINGPRLIRLLFSYVYHMKGTPPMVQKILAYSLQKPVVGVEERIDLIFDSVKRISYDPLVLQQDGWILEKAENPAGALGGAHLIGRRIMWQRNEAIVIGYTVDDTYGALWKAMWAIVDSKDDLDTFDLEASEMKLGMSKWNTRNAKKTKSINTTAQGGSTRFASTAKFAVDGIEKGIILAVPTNKGSRGVPWPARVMHVSEMGIGSARRNSSKNQIQVVFLAPFWNGQETSKAANSTSKDPYSLGPLFELDTIEVSEFNLQKYPFDTLSMEQVRNNFSFMGLPKAVFSRYLDSHRIAVALKMFAAKHIANNLSRDDALTSAQLLDTHAMSALTPMFPPEVLNIPYSFILGKLPHPSEHASVSVFDDEDLSEETIDLKSITNGMTPPLCFGRKKYNDEGRVQTPDANTKAILLSPTKQFTPHNVTDSPRKEEDKDAIWSVNLFASELLVTLFQVSKSADSDLAVNGMVYLDQLLTSLIFQLRRLSEEYNTLREDEQIQQLKRILCQCLLVKGHGEDSLECNITLPKSYSKAIVKVEWRKACERVYKRAISTLSVAGIGNGNTSVITDSRCNGHIGHSGAFERPVRLPAAIKGAKLAGAGSDPNIHLITTVEDHYLEIAEEAIIPKAHQASYLKRLKSRIASIPADETGVPLSEDSEGEGGDDTKGSRGSYTAATVGVAAALKACDMVVGGKCVNVFCAIRPPGHHAGRELRPMKAVSNGFCLLNAAACAAFYAVTSPSQGGLGLRRVCVIDFDVHHGNGTQDILCSTYDPRFLYVSLHAGGADINGYDDEDSEDESRRLKPGSKTTEGIFPGRCGDSSPHTGVLNIPLGQRVTTVDIGTALVSQVTPRVEEFSPDLIILSAGFDAHVNDPLGMGGLSAKDFGTLTEVACKIAYRTCSGRILSVLEGGYGVPCCRPRDDLFLPLSEGEQELKVLHLGSDLPDSMVDQVPYSFRQKLDKCHAEGFLECVKEHVKSFVKCNKRGANF</sequence>
<feature type="region of interest" description="Disordered" evidence="11">
    <location>
        <begin position="1"/>
        <end position="167"/>
    </location>
</feature>
<protein>
    <recommendedName>
        <fullName evidence="3">histone deacetylase</fullName>
        <ecNumber evidence="3">3.5.1.98</ecNumber>
    </recommendedName>
</protein>
<reference evidence="13 14" key="2">
    <citation type="journal article" date="2008" name="Nature">
        <title>The Phaeodactylum genome reveals the evolutionary history of diatom genomes.</title>
        <authorList>
            <person name="Bowler C."/>
            <person name="Allen A.E."/>
            <person name="Badger J.H."/>
            <person name="Grimwood J."/>
            <person name="Jabbari K."/>
            <person name="Kuo A."/>
            <person name="Maheswari U."/>
            <person name="Martens C."/>
            <person name="Maumus F."/>
            <person name="Otillar R.P."/>
            <person name="Rayko E."/>
            <person name="Salamov A."/>
            <person name="Vandepoele K."/>
            <person name="Beszteri B."/>
            <person name="Gruber A."/>
            <person name="Heijde M."/>
            <person name="Katinka M."/>
            <person name="Mock T."/>
            <person name="Valentin K."/>
            <person name="Verret F."/>
            <person name="Berges J.A."/>
            <person name="Brownlee C."/>
            <person name="Cadoret J.P."/>
            <person name="Chiovitti A."/>
            <person name="Choi C.J."/>
            <person name="Coesel S."/>
            <person name="De Martino A."/>
            <person name="Detter J.C."/>
            <person name="Durkin C."/>
            <person name="Falciatore A."/>
            <person name="Fournet J."/>
            <person name="Haruta M."/>
            <person name="Huysman M.J."/>
            <person name="Jenkins B.D."/>
            <person name="Jiroutova K."/>
            <person name="Jorgensen R.E."/>
            <person name="Joubert Y."/>
            <person name="Kaplan A."/>
            <person name="Kroger N."/>
            <person name="Kroth P.G."/>
            <person name="La Roche J."/>
            <person name="Lindquist E."/>
            <person name="Lommer M."/>
            <person name="Martin-Jezequel V."/>
            <person name="Lopez P.J."/>
            <person name="Lucas S."/>
            <person name="Mangogna M."/>
            <person name="McGinnis K."/>
            <person name="Medlin L.K."/>
            <person name="Montsant A."/>
            <person name="Oudot-Le Secq M.P."/>
            <person name="Napoli C."/>
            <person name="Obornik M."/>
            <person name="Parker M.S."/>
            <person name="Petit J.L."/>
            <person name="Porcel B.M."/>
            <person name="Poulsen N."/>
            <person name="Robison M."/>
            <person name="Rychlewski L."/>
            <person name="Rynearson T.A."/>
            <person name="Schmutz J."/>
            <person name="Shapiro H."/>
            <person name="Siaut M."/>
            <person name="Stanley M."/>
            <person name="Sussman M.R."/>
            <person name="Taylor A.R."/>
            <person name="Vardi A."/>
            <person name="von Dassow P."/>
            <person name="Vyverman W."/>
            <person name="Willis A."/>
            <person name="Wyrwicz L.S."/>
            <person name="Rokhsar D.S."/>
            <person name="Weissenbach J."/>
            <person name="Armbrust E.V."/>
            <person name="Green B.R."/>
            <person name="Van de Peer Y."/>
            <person name="Grigoriev I.V."/>
        </authorList>
    </citation>
    <scope>NUCLEOTIDE SEQUENCE [LARGE SCALE GENOMIC DNA]</scope>
    <source>
        <strain evidence="13 14">CCMP1335</strain>
    </source>
</reference>
<dbReference type="InterPro" id="IPR023801">
    <property type="entry name" value="His_deacetylse_dom"/>
</dbReference>
<keyword evidence="14" id="KW-1185">Reference proteome</keyword>
<dbReference type="eggNOG" id="KOG1343">
    <property type="taxonomic scope" value="Eukaryota"/>
</dbReference>
<keyword evidence="7" id="KW-0805">Transcription regulation</keyword>
<dbReference type="InParanoid" id="B8BX74"/>
<dbReference type="AlphaFoldDB" id="B8BX74"/>
<dbReference type="EMBL" id="CM000640">
    <property type="protein sequence ID" value="EED93658.1"/>
    <property type="molecule type" value="Genomic_DNA"/>
</dbReference>
<comment type="subcellular location">
    <subcellularLocation>
        <location evidence="1">Nucleus</location>
    </subcellularLocation>
</comment>
<evidence type="ECO:0000313" key="13">
    <source>
        <dbReference type="EMBL" id="EED93658.1"/>
    </source>
</evidence>
<feature type="region of interest" description="Disordered" evidence="11">
    <location>
        <begin position="908"/>
        <end position="930"/>
    </location>
</feature>
<dbReference type="PaxDb" id="35128-Thaps3235"/>
<feature type="compositionally biased region" description="Low complexity" evidence="11">
    <location>
        <begin position="136"/>
        <end position="157"/>
    </location>
</feature>
<evidence type="ECO:0000256" key="4">
    <source>
        <dbReference type="ARBA" id="ARBA00022491"/>
    </source>
</evidence>
<dbReference type="EC" id="3.5.1.98" evidence="3"/>
<evidence type="ECO:0000256" key="3">
    <source>
        <dbReference type="ARBA" id="ARBA00012111"/>
    </source>
</evidence>
<feature type="compositionally biased region" description="Polar residues" evidence="11">
    <location>
        <begin position="83"/>
        <end position="93"/>
    </location>
</feature>
<dbReference type="GO" id="GO:0040029">
    <property type="term" value="P:epigenetic regulation of gene expression"/>
    <property type="evidence" value="ECO:0000318"/>
    <property type="project" value="GO_Central"/>
</dbReference>
<feature type="compositionally biased region" description="Basic and acidic residues" evidence="11">
    <location>
        <begin position="50"/>
        <end position="63"/>
    </location>
</feature>
<dbReference type="Gene3D" id="3.40.800.20">
    <property type="entry name" value="Histone deacetylase domain"/>
    <property type="match status" value="1"/>
</dbReference>
<dbReference type="InterPro" id="IPR037138">
    <property type="entry name" value="His_deacetylse_dom_sf"/>
</dbReference>
<evidence type="ECO:0000256" key="1">
    <source>
        <dbReference type="ARBA" id="ARBA00004123"/>
    </source>
</evidence>
<dbReference type="KEGG" id="tps:THAPSDRAFT_3235"/>
<dbReference type="GeneID" id="7444035"/>
<keyword evidence="5" id="KW-0378">Hydrolase</keyword>
<comment type="similarity">
    <text evidence="2">Belongs to the histone deacetylase family. HD type 2 subfamily.</text>
</comment>
<dbReference type="Proteomes" id="UP000001449">
    <property type="component" value="Chromosome 3"/>
</dbReference>
<feature type="compositionally biased region" description="Basic and acidic residues" evidence="11">
    <location>
        <begin position="31"/>
        <end position="41"/>
    </location>
</feature>
<accession>B8BX74</accession>
<dbReference type="PANTHER" id="PTHR10625">
    <property type="entry name" value="HISTONE DEACETYLASE HDAC1-RELATED"/>
    <property type="match status" value="1"/>
</dbReference>
<evidence type="ECO:0000256" key="8">
    <source>
        <dbReference type="ARBA" id="ARBA00023163"/>
    </source>
</evidence>
<dbReference type="InterPro" id="IPR023696">
    <property type="entry name" value="Ureohydrolase_dom_sf"/>
</dbReference>
<evidence type="ECO:0000256" key="2">
    <source>
        <dbReference type="ARBA" id="ARBA00007738"/>
    </source>
</evidence>
<dbReference type="GO" id="GO:0005737">
    <property type="term" value="C:cytoplasm"/>
    <property type="evidence" value="ECO:0000318"/>
    <property type="project" value="GO_Central"/>
</dbReference>
<reference evidence="13 14" key="1">
    <citation type="journal article" date="2004" name="Science">
        <title>The genome of the diatom Thalassiosira pseudonana: ecology, evolution, and metabolism.</title>
        <authorList>
            <person name="Armbrust E.V."/>
            <person name="Berges J.A."/>
            <person name="Bowler C."/>
            <person name="Green B.R."/>
            <person name="Martinez D."/>
            <person name="Putnam N.H."/>
            <person name="Zhou S."/>
            <person name="Allen A.E."/>
            <person name="Apt K.E."/>
            <person name="Bechner M."/>
            <person name="Brzezinski M.A."/>
            <person name="Chaal B.K."/>
            <person name="Chiovitti A."/>
            <person name="Davis A.K."/>
            <person name="Demarest M.S."/>
            <person name="Detter J.C."/>
            <person name="Glavina T."/>
            <person name="Goodstein D."/>
            <person name="Hadi M.Z."/>
            <person name="Hellsten U."/>
            <person name="Hildebrand M."/>
            <person name="Jenkins B.D."/>
            <person name="Jurka J."/>
            <person name="Kapitonov V.V."/>
            <person name="Kroger N."/>
            <person name="Lau W.W."/>
            <person name="Lane T.W."/>
            <person name="Larimer F.W."/>
            <person name="Lippmeier J.C."/>
            <person name="Lucas S."/>
            <person name="Medina M."/>
            <person name="Montsant A."/>
            <person name="Obornik M."/>
            <person name="Parker M.S."/>
            <person name="Palenik B."/>
            <person name="Pazour G.J."/>
            <person name="Richardson P.M."/>
            <person name="Rynearson T.A."/>
            <person name="Saito M.A."/>
            <person name="Schwartz D.C."/>
            <person name="Thamatrakoln K."/>
            <person name="Valentin K."/>
            <person name="Vardi A."/>
            <person name="Wilkerson F.P."/>
            <person name="Rokhsar D.S."/>
        </authorList>
    </citation>
    <scope>NUCLEOTIDE SEQUENCE [LARGE SCALE GENOMIC DNA]</scope>
    <source>
        <strain evidence="13 14">CCMP1335</strain>
    </source>
</reference>
<evidence type="ECO:0000256" key="11">
    <source>
        <dbReference type="SAM" id="MobiDB-lite"/>
    </source>
</evidence>
<dbReference type="GO" id="GO:0000118">
    <property type="term" value="C:histone deacetylase complex"/>
    <property type="evidence" value="ECO:0000318"/>
    <property type="project" value="GO_Central"/>
</dbReference>
<evidence type="ECO:0000259" key="12">
    <source>
        <dbReference type="Pfam" id="PF00850"/>
    </source>
</evidence>
<evidence type="ECO:0000313" key="14">
    <source>
        <dbReference type="Proteomes" id="UP000001449"/>
    </source>
</evidence>
<dbReference type="Pfam" id="PF00850">
    <property type="entry name" value="Hist_deacetyl"/>
    <property type="match status" value="1"/>
</dbReference>
<evidence type="ECO:0000256" key="5">
    <source>
        <dbReference type="ARBA" id="ARBA00022801"/>
    </source>
</evidence>
<evidence type="ECO:0000256" key="9">
    <source>
        <dbReference type="ARBA" id="ARBA00023242"/>
    </source>
</evidence>
<dbReference type="GO" id="GO:0141221">
    <property type="term" value="F:histone deacetylase activity, hydrolytic mechanism"/>
    <property type="evidence" value="ECO:0007669"/>
    <property type="project" value="UniProtKB-EC"/>
</dbReference>
<evidence type="ECO:0000256" key="6">
    <source>
        <dbReference type="ARBA" id="ARBA00022853"/>
    </source>
</evidence>
<dbReference type="PANTHER" id="PTHR10625:SF5">
    <property type="entry name" value="HISTONE DEACETYLASE"/>
    <property type="match status" value="1"/>
</dbReference>
<dbReference type="OMA" id="GYGVPCC"/>
<dbReference type="HOGENOM" id="CLU_266236_0_0_1"/>
<keyword evidence="4" id="KW-0678">Repressor</keyword>
<dbReference type="GO" id="GO:0004407">
    <property type="term" value="F:histone deacetylase activity"/>
    <property type="evidence" value="ECO:0000318"/>
    <property type="project" value="GO_Central"/>
</dbReference>
<feature type="domain" description="Histone deacetylase" evidence="12">
    <location>
        <begin position="875"/>
        <end position="1172"/>
    </location>
</feature>
<dbReference type="STRING" id="35128.B8BX74"/>
<proteinExistence type="inferred from homology"/>
<organism evidence="13 14">
    <name type="scientific">Thalassiosira pseudonana</name>
    <name type="common">Marine diatom</name>
    <name type="synonym">Cyclotella nana</name>
    <dbReference type="NCBI Taxonomy" id="35128"/>
    <lineage>
        <taxon>Eukaryota</taxon>
        <taxon>Sar</taxon>
        <taxon>Stramenopiles</taxon>
        <taxon>Ochrophyta</taxon>
        <taxon>Bacillariophyta</taxon>
        <taxon>Coscinodiscophyceae</taxon>
        <taxon>Thalassiosirophycidae</taxon>
        <taxon>Thalassiosirales</taxon>
        <taxon>Thalassiosiraceae</taxon>
        <taxon>Thalassiosira</taxon>
    </lineage>
</organism>
<evidence type="ECO:0000256" key="10">
    <source>
        <dbReference type="SAM" id="Coils"/>
    </source>
</evidence>
<feature type="region of interest" description="Disordered" evidence="11">
    <location>
        <begin position="1047"/>
        <end position="1070"/>
    </location>
</feature>
<feature type="compositionally biased region" description="Basic and acidic residues" evidence="11">
    <location>
        <begin position="106"/>
        <end position="135"/>
    </location>
</feature>
<keyword evidence="10" id="KW-0175">Coiled coil</keyword>
<dbReference type="RefSeq" id="XP_002288222.1">
    <property type="nucleotide sequence ID" value="XM_002288186.1"/>
</dbReference>
<gene>
    <name evidence="13" type="ORF">THAPSDRAFT_3235</name>
</gene>
<feature type="coiled-coil region" evidence="10">
    <location>
        <begin position="736"/>
        <end position="763"/>
    </location>
</feature>
<keyword evidence="9" id="KW-0539">Nucleus</keyword>
<keyword evidence="6" id="KW-0156">Chromatin regulator</keyword>
<dbReference type="SUPFAM" id="SSF52768">
    <property type="entry name" value="Arginase/deacetylase"/>
    <property type="match status" value="1"/>
</dbReference>
<name>B8BX74_THAPS</name>